<name>A0A1X6NK99_PORUM</name>
<feature type="repeat" description="Solcar" evidence="8">
    <location>
        <begin position="67"/>
        <end position="158"/>
    </location>
</feature>
<keyword evidence="7 8" id="KW-0472">Membrane</keyword>
<dbReference type="EMBL" id="KV919884">
    <property type="protein sequence ID" value="OSX68992.1"/>
    <property type="molecule type" value="Genomic_DNA"/>
</dbReference>
<evidence type="ECO:0000256" key="9">
    <source>
        <dbReference type="RuleBase" id="RU000488"/>
    </source>
</evidence>
<evidence type="ECO:0000256" key="5">
    <source>
        <dbReference type="ARBA" id="ARBA00022737"/>
    </source>
</evidence>
<dbReference type="GO" id="GO:0016020">
    <property type="term" value="C:membrane"/>
    <property type="evidence" value="ECO:0007669"/>
    <property type="project" value="UniProtKB-SubCell"/>
</dbReference>
<evidence type="ECO:0000313" key="11">
    <source>
        <dbReference type="Proteomes" id="UP000218209"/>
    </source>
</evidence>
<dbReference type="PANTHER" id="PTHR45667">
    <property type="entry name" value="S-ADENOSYLMETHIONINE MITOCHONDRIAL CARRIER PROTEIN"/>
    <property type="match status" value="1"/>
</dbReference>
<dbReference type="Proteomes" id="UP000218209">
    <property type="component" value="Unassembled WGS sequence"/>
</dbReference>
<keyword evidence="4 8" id="KW-0812">Transmembrane</keyword>
<evidence type="ECO:0000256" key="4">
    <source>
        <dbReference type="ARBA" id="ARBA00022692"/>
    </source>
</evidence>
<evidence type="ECO:0000256" key="1">
    <source>
        <dbReference type="ARBA" id="ARBA00004141"/>
    </source>
</evidence>
<dbReference type="PROSITE" id="PS50920">
    <property type="entry name" value="SOLCAR"/>
    <property type="match status" value="1"/>
</dbReference>
<keyword evidence="11" id="KW-1185">Reference proteome</keyword>
<evidence type="ECO:0000256" key="3">
    <source>
        <dbReference type="ARBA" id="ARBA00022448"/>
    </source>
</evidence>
<dbReference type="Gene3D" id="1.50.40.10">
    <property type="entry name" value="Mitochondrial carrier domain"/>
    <property type="match status" value="1"/>
</dbReference>
<evidence type="ECO:0000256" key="6">
    <source>
        <dbReference type="ARBA" id="ARBA00022989"/>
    </source>
</evidence>
<dbReference type="InterPro" id="IPR023395">
    <property type="entry name" value="MCP_dom_sf"/>
</dbReference>
<organism evidence="10 11">
    <name type="scientific">Porphyra umbilicalis</name>
    <name type="common">Purple laver</name>
    <name type="synonym">Red alga</name>
    <dbReference type="NCBI Taxonomy" id="2786"/>
    <lineage>
        <taxon>Eukaryota</taxon>
        <taxon>Rhodophyta</taxon>
        <taxon>Bangiophyceae</taxon>
        <taxon>Bangiales</taxon>
        <taxon>Bangiaceae</taxon>
        <taxon>Porphyra</taxon>
    </lineage>
</organism>
<keyword evidence="6" id="KW-1133">Transmembrane helix</keyword>
<dbReference type="Pfam" id="PF00153">
    <property type="entry name" value="Mito_carr"/>
    <property type="match status" value="1"/>
</dbReference>
<dbReference type="OrthoDB" id="4560at2759"/>
<dbReference type="SUPFAM" id="SSF103506">
    <property type="entry name" value="Mitochondrial carrier"/>
    <property type="match status" value="1"/>
</dbReference>
<evidence type="ECO:0000256" key="7">
    <source>
        <dbReference type="ARBA" id="ARBA00023136"/>
    </source>
</evidence>
<evidence type="ECO:0000256" key="2">
    <source>
        <dbReference type="ARBA" id="ARBA00006375"/>
    </source>
</evidence>
<protein>
    <submittedName>
        <fullName evidence="10">Uncharacterized protein</fullName>
    </submittedName>
</protein>
<evidence type="ECO:0000313" key="10">
    <source>
        <dbReference type="EMBL" id="OSX68992.1"/>
    </source>
</evidence>
<dbReference type="AlphaFoldDB" id="A0A1X6NK99"/>
<proteinExistence type="inferred from homology"/>
<comment type="similarity">
    <text evidence="2 9">Belongs to the mitochondrial carrier (TC 2.A.29) family.</text>
</comment>
<sequence>MPYGAVQIAVYEQIKLAIAASAHPTVLSTLAAAASSVSAATAAGVGASASAASAAAAAAAGSVVATPGILDDVLVGAFAGAIAAVLTTPMDVLVTRVAVQAPRCDLDTRKYAGVRSVLARLLAEEGPSALWSGWLQRGLFYAPLIGLFFTLYEGTRYTVVHPQVLTDAAVAAEGLPAVIAHGLVSFARGVGRAAPATVACVGDWLSSTVGMR</sequence>
<comment type="subcellular location">
    <subcellularLocation>
        <location evidence="1">Membrane</location>
        <topology evidence="1">Multi-pass membrane protein</topology>
    </subcellularLocation>
</comment>
<keyword evidence="3 9" id="KW-0813">Transport</keyword>
<dbReference type="InterPro" id="IPR018108">
    <property type="entry name" value="MCP_transmembrane"/>
</dbReference>
<evidence type="ECO:0000256" key="8">
    <source>
        <dbReference type="PROSITE-ProRule" id="PRU00282"/>
    </source>
</evidence>
<reference evidence="10 11" key="1">
    <citation type="submission" date="2017-03" db="EMBL/GenBank/DDBJ databases">
        <title>WGS assembly of Porphyra umbilicalis.</title>
        <authorList>
            <person name="Brawley S.H."/>
            <person name="Blouin N.A."/>
            <person name="Ficko-Blean E."/>
            <person name="Wheeler G.L."/>
            <person name="Lohr M."/>
            <person name="Goodson H.V."/>
            <person name="Jenkins J.W."/>
            <person name="Blaby-Haas C.E."/>
            <person name="Helliwell K.E."/>
            <person name="Chan C."/>
            <person name="Marriage T."/>
            <person name="Bhattacharya D."/>
            <person name="Klein A.S."/>
            <person name="Badis Y."/>
            <person name="Brodie J."/>
            <person name="Cao Y."/>
            <person name="Collen J."/>
            <person name="Dittami S.M."/>
            <person name="Gachon C.M."/>
            <person name="Green B.R."/>
            <person name="Karpowicz S."/>
            <person name="Kim J.W."/>
            <person name="Kudahl U."/>
            <person name="Lin S."/>
            <person name="Michel G."/>
            <person name="Mittag M."/>
            <person name="Olson B.J."/>
            <person name="Pangilinan J."/>
            <person name="Peng Y."/>
            <person name="Qiu H."/>
            <person name="Shu S."/>
            <person name="Singer J.T."/>
            <person name="Smith A.G."/>
            <person name="Sprecher B.N."/>
            <person name="Wagner V."/>
            <person name="Wang W."/>
            <person name="Wang Z.-Y."/>
            <person name="Yan J."/>
            <person name="Yarish C."/>
            <person name="Zoeuner-Riek S."/>
            <person name="Zhuang Y."/>
            <person name="Zou Y."/>
            <person name="Lindquist E.A."/>
            <person name="Grimwood J."/>
            <person name="Barry K."/>
            <person name="Rokhsar D.S."/>
            <person name="Schmutz J."/>
            <person name="Stiller J.W."/>
            <person name="Grossman A.R."/>
            <person name="Prochnik S.E."/>
        </authorList>
    </citation>
    <scope>NUCLEOTIDE SEQUENCE [LARGE SCALE GENOMIC DNA]</scope>
    <source>
        <strain evidence="10">4086291</strain>
    </source>
</reference>
<accession>A0A1X6NK99</accession>
<keyword evidence="5" id="KW-0677">Repeat</keyword>
<gene>
    <name evidence="10" type="ORF">BU14_1992s0001</name>
</gene>